<comment type="caution">
    <text evidence="4">The sequence shown here is derived from an EMBL/GenBank/DDBJ whole genome shotgun (WGS) entry which is preliminary data.</text>
</comment>
<evidence type="ECO:0000259" key="3">
    <source>
        <dbReference type="PROSITE" id="PS51272"/>
    </source>
</evidence>
<dbReference type="InterPro" id="IPR001119">
    <property type="entry name" value="SLH_dom"/>
</dbReference>
<dbReference type="PANTHER" id="PTHR43308">
    <property type="entry name" value="OUTER MEMBRANE PROTEIN ALPHA-RELATED"/>
    <property type="match status" value="1"/>
</dbReference>
<organism evidence="4 5">
    <name type="scientific">Butyricicoccus pullicaecorum</name>
    <dbReference type="NCBI Taxonomy" id="501571"/>
    <lineage>
        <taxon>Bacteria</taxon>
        <taxon>Bacillati</taxon>
        <taxon>Bacillota</taxon>
        <taxon>Clostridia</taxon>
        <taxon>Eubacteriales</taxon>
        <taxon>Butyricicoccaceae</taxon>
        <taxon>Butyricicoccus</taxon>
    </lineage>
</organism>
<dbReference type="Pfam" id="PF00395">
    <property type="entry name" value="SLH"/>
    <property type="match status" value="3"/>
</dbReference>
<feature type="domain" description="SLH" evidence="3">
    <location>
        <begin position="116"/>
        <end position="175"/>
    </location>
</feature>
<evidence type="ECO:0000313" key="4">
    <source>
        <dbReference type="EMBL" id="OUP56373.1"/>
    </source>
</evidence>
<feature type="domain" description="SLH" evidence="3">
    <location>
        <begin position="242"/>
        <end position="300"/>
    </location>
</feature>
<dbReference type="Proteomes" id="UP000195326">
    <property type="component" value="Unassembled WGS sequence"/>
</dbReference>
<dbReference type="InterPro" id="IPR044060">
    <property type="entry name" value="Bacterial_rp_domain"/>
</dbReference>
<reference evidence="5" key="1">
    <citation type="submission" date="2017-04" db="EMBL/GenBank/DDBJ databases">
        <title>Function of individual gut microbiota members based on whole genome sequencing of pure cultures obtained from chicken caecum.</title>
        <authorList>
            <person name="Medvecky M."/>
            <person name="Cejkova D."/>
            <person name="Polansky O."/>
            <person name="Karasova D."/>
            <person name="Kubasova T."/>
            <person name="Cizek A."/>
            <person name="Rychlik I."/>
        </authorList>
    </citation>
    <scope>NUCLEOTIDE SEQUENCE [LARGE SCALE GENOMIC DNA]</scope>
    <source>
        <strain evidence="5">An179</strain>
    </source>
</reference>
<protein>
    <recommendedName>
        <fullName evidence="3">SLH domain-containing protein</fullName>
    </recommendedName>
</protein>
<dbReference type="Pfam" id="PF18998">
    <property type="entry name" value="Flg_new_2"/>
    <property type="match status" value="1"/>
</dbReference>
<dbReference type="AlphaFoldDB" id="A0A1Y4LI45"/>
<dbReference type="STRING" id="501571.GCA_900143195_01343"/>
<feature type="region of interest" description="Disordered" evidence="2">
    <location>
        <begin position="1"/>
        <end position="55"/>
    </location>
</feature>
<accession>A0A1Y4LI45</accession>
<sequence>MKPEDLNTYRPSTGGGAHHPDAGGSTSSSDRYDIDKPSKVENGSIKVSDSRAEKGDTVTITVTPDEGYELDELVVYDKDGDKIDLKDKGDGKYTFEMPKGDVEIEVSFAAISDETLKANFTDVAADAWYADAVQYVYENGLMSGTSETTFSPDLTTTRGMIVTILYRMENEPAVTGTTAFTDVAADQYYANAVAWAAQNGIVAGIDATTFAPDKAITREQMAAILYRYAQFKGYDVSAKADLSIYTDAASVGAYAVDAMAWANGAGLITGTSTTTLSPAGNATRAQVAAILMRFCENIAK</sequence>
<gene>
    <name evidence="4" type="ORF">B5F15_12515</name>
</gene>
<dbReference type="PROSITE" id="PS51272">
    <property type="entry name" value="SLH"/>
    <property type="match status" value="3"/>
</dbReference>
<dbReference type="PANTHER" id="PTHR43308:SF5">
    <property type="entry name" value="S-LAYER PROTEIN _ PEPTIDOGLYCAN ENDO-BETA-N-ACETYLGLUCOSAMINIDASE"/>
    <property type="match status" value="1"/>
</dbReference>
<evidence type="ECO:0000256" key="2">
    <source>
        <dbReference type="SAM" id="MobiDB-lite"/>
    </source>
</evidence>
<keyword evidence="1" id="KW-0677">Repeat</keyword>
<dbReference type="InterPro" id="IPR051465">
    <property type="entry name" value="Cell_Envelope_Struct_Comp"/>
</dbReference>
<feature type="domain" description="SLH" evidence="3">
    <location>
        <begin position="176"/>
        <end position="239"/>
    </location>
</feature>
<proteinExistence type="predicted"/>
<evidence type="ECO:0000313" key="5">
    <source>
        <dbReference type="Proteomes" id="UP000195326"/>
    </source>
</evidence>
<name>A0A1Y4LI45_9FIRM</name>
<evidence type="ECO:0000256" key="1">
    <source>
        <dbReference type="ARBA" id="ARBA00022737"/>
    </source>
</evidence>
<dbReference type="EMBL" id="NFKL01000019">
    <property type="protein sequence ID" value="OUP56373.1"/>
    <property type="molecule type" value="Genomic_DNA"/>
</dbReference>
<feature type="compositionally biased region" description="Basic and acidic residues" evidence="2">
    <location>
        <begin position="30"/>
        <end position="39"/>
    </location>
</feature>